<comment type="caution">
    <text evidence="3">The sequence shown here is derived from an EMBL/GenBank/DDBJ whole genome shotgun (WGS) entry which is preliminary data.</text>
</comment>
<evidence type="ECO:0000256" key="1">
    <source>
        <dbReference type="SAM" id="MobiDB-lite"/>
    </source>
</evidence>
<dbReference type="Proteomes" id="UP001500449">
    <property type="component" value="Unassembled WGS sequence"/>
</dbReference>
<protein>
    <submittedName>
        <fullName evidence="3">Uncharacterized protein</fullName>
    </submittedName>
</protein>
<dbReference type="EMBL" id="BAAAQK010000019">
    <property type="protein sequence ID" value="GAA1865705.1"/>
    <property type="molecule type" value="Genomic_DNA"/>
</dbReference>
<feature type="region of interest" description="Disordered" evidence="1">
    <location>
        <begin position="128"/>
        <end position="147"/>
    </location>
</feature>
<evidence type="ECO:0000313" key="3">
    <source>
        <dbReference type="EMBL" id="GAA1865705.1"/>
    </source>
</evidence>
<accession>A0ABN2NF95</accession>
<feature type="transmembrane region" description="Helical" evidence="2">
    <location>
        <begin position="91"/>
        <end position="108"/>
    </location>
</feature>
<feature type="transmembrane region" description="Helical" evidence="2">
    <location>
        <begin position="64"/>
        <end position="85"/>
    </location>
</feature>
<proteinExistence type="predicted"/>
<sequence length="237" mass="25397">MFDRRSVARVPRAVAATAALALTGVGLVGAPVVVLTLWMVALLLVGPVVAALVHTACSDGRLALRLATVAAGSVIALSGGTAGVIVLLGPAALPVISPAVIVAGLWGWRRPDVLRRWYHRLLTPEVEPDRRRPGTERPAPVGRHPDTTRIPTLTALSSLPAGTPRSLITTAALCIAWQRSYWVLQDLSAERRCEMASVRQSLLDEIERRDPSGFRRWLDAGPRANSDPGRHLTTDQG</sequence>
<reference evidence="3 4" key="1">
    <citation type="journal article" date="2019" name="Int. J. Syst. Evol. Microbiol.">
        <title>The Global Catalogue of Microorganisms (GCM) 10K type strain sequencing project: providing services to taxonomists for standard genome sequencing and annotation.</title>
        <authorList>
            <consortium name="The Broad Institute Genomics Platform"/>
            <consortium name="The Broad Institute Genome Sequencing Center for Infectious Disease"/>
            <person name="Wu L."/>
            <person name="Ma J."/>
        </authorList>
    </citation>
    <scope>NUCLEOTIDE SEQUENCE [LARGE SCALE GENOMIC DNA]</scope>
    <source>
        <strain evidence="3 4">JCM 16009</strain>
    </source>
</reference>
<keyword evidence="2" id="KW-0472">Membrane</keyword>
<gene>
    <name evidence="3" type="ORF">GCM10009836_52610</name>
</gene>
<name>A0ABN2NF95_9PSEU</name>
<evidence type="ECO:0000313" key="4">
    <source>
        <dbReference type="Proteomes" id="UP001500449"/>
    </source>
</evidence>
<keyword evidence="2" id="KW-1133">Transmembrane helix</keyword>
<feature type="region of interest" description="Disordered" evidence="1">
    <location>
        <begin position="214"/>
        <end position="237"/>
    </location>
</feature>
<organism evidence="3 4">
    <name type="scientific">Pseudonocardia ailaonensis</name>
    <dbReference type="NCBI Taxonomy" id="367279"/>
    <lineage>
        <taxon>Bacteria</taxon>
        <taxon>Bacillati</taxon>
        <taxon>Actinomycetota</taxon>
        <taxon>Actinomycetes</taxon>
        <taxon>Pseudonocardiales</taxon>
        <taxon>Pseudonocardiaceae</taxon>
        <taxon>Pseudonocardia</taxon>
    </lineage>
</organism>
<feature type="compositionally biased region" description="Basic and acidic residues" evidence="1">
    <location>
        <begin position="228"/>
        <end position="237"/>
    </location>
</feature>
<keyword evidence="4" id="KW-1185">Reference proteome</keyword>
<keyword evidence="2" id="KW-0812">Transmembrane</keyword>
<feature type="transmembrane region" description="Helical" evidence="2">
    <location>
        <begin position="39"/>
        <end position="57"/>
    </location>
</feature>
<evidence type="ECO:0000256" key="2">
    <source>
        <dbReference type="SAM" id="Phobius"/>
    </source>
</evidence>